<dbReference type="Pfam" id="PF13561">
    <property type="entry name" value="adh_short_C2"/>
    <property type="match status" value="1"/>
</dbReference>
<dbReference type="CDD" id="cd05233">
    <property type="entry name" value="SDR_c"/>
    <property type="match status" value="1"/>
</dbReference>
<dbReference type="InterPro" id="IPR036291">
    <property type="entry name" value="NAD(P)-bd_dom_sf"/>
</dbReference>
<proteinExistence type="inferred from homology"/>
<dbReference type="Pfam" id="PF00106">
    <property type="entry name" value="adh_short"/>
    <property type="match status" value="1"/>
</dbReference>
<dbReference type="KEGG" id="mpof:MPOR_35430"/>
<dbReference type="PANTHER" id="PTHR42760">
    <property type="entry name" value="SHORT-CHAIN DEHYDROGENASES/REDUCTASES FAMILY MEMBER"/>
    <property type="match status" value="1"/>
</dbReference>
<dbReference type="EMBL" id="AP022570">
    <property type="protein sequence ID" value="BBX52517.1"/>
    <property type="molecule type" value="Genomic_DNA"/>
</dbReference>
<accession>A0A6N4VFV4</accession>
<evidence type="ECO:0000313" key="2">
    <source>
        <dbReference type="EMBL" id="BBX52517.1"/>
    </source>
</evidence>
<reference evidence="2 3" key="1">
    <citation type="journal article" date="2019" name="Emerg. Microbes Infect.">
        <title>Comprehensive subspecies identification of 175 nontuberculous mycobacteria species based on 7547 genomic profiles.</title>
        <authorList>
            <person name="Matsumoto Y."/>
            <person name="Kinjo T."/>
            <person name="Motooka D."/>
            <person name="Nabeya D."/>
            <person name="Jung N."/>
            <person name="Uechi K."/>
            <person name="Horii T."/>
            <person name="Iida T."/>
            <person name="Fujita J."/>
            <person name="Nakamura S."/>
        </authorList>
    </citation>
    <scope>NUCLEOTIDE SEQUENCE [LARGE SCALE GENOMIC DNA]</scope>
    <source>
        <strain evidence="2 3">JCM 12603</strain>
    </source>
</reference>
<dbReference type="RefSeq" id="WP_163675969.1">
    <property type="nucleotide sequence ID" value="NZ_AP022570.1"/>
</dbReference>
<keyword evidence="3" id="KW-1185">Reference proteome</keyword>
<dbReference type="Gene3D" id="3.40.50.720">
    <property type="entry name" value="NAD(P)-binding Rossmann-like Domain"/>
    <property type="match status" value="1"/>
</dbReference>
<evidence type="ECO:0000256" key="1">
    <source>
        <dbReference type="ARBA" id="ARBA00006484"/>
    </source>
</evidence>
<gene>
    <name evidence="2" type="ORF">MPOR_35430</name>
</gene>
<dbReference type="AlphaFoldDB" id="A0A6N4VFV4"/>
<dbReference type="PRINTS" id="PR00081">
    <property type="entry name" value="GDHRDH"/>
</dbReference>
<dbReference type="InterPro" id="IPR002347">
    <property type="entry name" value="SDR_fam"/>
</dbReference>
<sequence length="280" mass="29774">MSNLAVVTGGTGGMGLAVARALGRDGPVLICDLDQKRLDTARAELRDAGVNCSTTVCDVSDPQSVRRLTEHACSIGDVTSVVHTAGVSPSMGSAELILRINAMGTVLLNQAFLEIAHDRMALVNVASTAGHQLPKLLRPTSRYRRAFEDTESLNAELLSICKRFPRQRRPQIAYVLSKNFVIWFSAAMAARFGAKGARVMSVSPGSFDTTMGRLEESRGAAAMAEVGALKRFGRPEEIAELLAFCAGAKPGFLTGSDIICDGGSTAAMSVSTMIDMARRH</sequence>
<protein>
    <submittedName>
        <fullName evidence="2">Oxidoreductase</fullName>
    </submittedName>
</protein>
<name>A0A6N4VFV4_9MYCO</name>
<dbReference type="GO" id="GO:0016616">
    <property type="term" value="F:oxidoreductase activity, acting on the CH-OH group of donors, NAD or NADP as acceptor"/>
    <property type="evidence" value="ECO:0007669"/>
    <property type="project" value="TreeGrafter"/>
</dbReference>
<organism evidence="2 3">
    <name type="scientific">Mycolicibacterium poriferae</name>
    <dbReference type="NCBI Taxonomy" id="39694"/>
    <lineage>
        <taxon>Bacteria</taxon>
        <taxon>Bacillati</taxon>
        <taxon>Actinomycetota</taxon>
        <taxon>Actinomycetes</taxon>
        <taxon>Mycobacteriales</taxon>
        <taxon>Mycobacteriaceae</taxon>
        <taxon>Mycolicibacterium</taxon>
    </lineage>
</organism>
<dbReference type="Proteomes" id="UP000466785">
    <property type="component" value="Chromosome"/>
</dbReference>
<evidence type="ECO:0000313" key="3">
    <source>
        <dbReference type="Proteomes" id="UP000466785"/>
    </source>
</evidence>
<comment type="similarity">
    <text evidence="1">Belongs to the short-chain dehydrogenases/reductases (SDR) family.</text>
</comment>
<dbReference type="SUPFAM" id="SSF51735">
    <property type="entry name" value="NAD(P)-binding Rossmann-fold domains"/>
    <property type="match status" value="1"/>
</dbReference>